<dbReference type="RefSeq" id="WP_014481360.1">
    <property type="nucleotide sequence ID" value="NZ_AP024622.1"/>
</dbReference>
<evidence type="ECO:0000313" key="2">
    <source>
        <dbReference type="Proteomes" id="UP001229422"/>
    </source>
</evidence>
<dbReference type="Proteomes" id="UP001229422">
    <property type="component" value="Chromosome"/>
</dbReference>
<accession>A0AAP2PYN0</accession>
<evidence type="ECO:0000313" key="1">
    <source>
        <dbReference type="EMBL" id="WHM23549.1"/>
    </source>
</evidence>
<gene>
    <name evidence="1" type="ORF">QL281_11235</name>
</gene>
<name>A0AAP2PYN0_BACIU</name>
<evidence type="ECO:0008006" key="3">
    <source>
        <dbReference type="Google" id="ProtNLM"/>
    </source>
</evidence>
<sequence length="140" mass="16096">MAKIKDDCLELELTPRRYQEMDDDPFILSIFELLENKKAIVRDYSAVLLESEYKLLISGIETLIMGNQDMINLETIDPLLILSINEENGNYSFKIKIILEGDVKFNSNLFEITCNEKKLESFADALKTNLEDVKKSSKLP</sequence>
<dbReference type="EMBL" id="CP125292">
    <property type="protein sequence ID" value="WHM23549.1"/>
    <property type="molecule type" value="Genomic_DNA"/>
</dbReference>
<reference evidence="1" key="1">
    <citation type="submission" date="2023-05" db="EMBL/GenBank/DDBJ databases">
        <title>Complete genome sequence of Bacillus subtilis SRCM117797 isolated from Soybean paste.</title>
        <authorList>
            <person name="Abraha H.B."/>
            <person name="Kim K.-P."/>
            <person name="Ryu M.-S."/>
            <person name="Jeong D.-Y."/>
        </authorList>
    </citation>
    <scope>NUCLEOTIDE SEQUENCE</scope>
    <source>
        <strain evidence="1">SRCM117797</strain>
    </source>
</reference>
<organism evidence="1 2">
    <name type="scientific">Bacillus subtilis</name>
    <dbReference type="NCBI Taxonomy" id="1423"/>
    <lineage>
        <taxon>Bacteria</taxon>
        <taxon>Bacillati</taxon>
        <taxon>Bacillota</taxon>
        <taxon>Bacilli</taxon>
        <taxon>Bacillales</taxon>
        <taxon>Bacillaceae</taxon>
        <taxon>Bacillus</taxon>
    </lineage>
</organism>
<dbReference type="Pfam" id="PF24716">
    <property type="entry name" value="WapI"/>
    <property type="match status" value="1"/>
</dbReference>
<dbReference type="InterPro" id="IPR056510">
    <property type="entry name" value="WapI"/>
</dbReference>
<proteinExistence type="predicted"/>
<dbReference type="AlphaFoldDB" id="A0AAP2PYN0"/>
<protein>
    <recommendedName>
        <fullName evidence="3">Immunity protein WapI</fullName>
    </recommendedName>
</protein>